<evidence type="ECO:0000313" key="6">
    <source>
        <dbReference type="Proteomes" id="UP001369958"/>
    </source>
</evidence>
<comment type="catalytic activity">
    <reaction evidence="2">
        <text>2 GTP = 3',3'-c-di-GMP + 2 diphosphate</text>
        <dbReference type="Rhea" id="RHEA:24898"/>
        <dbReference type="ChEBI" id="CHEBI:33019"/>
        <dbReference type="ChEBI" id="CHEBI:37565"/>
        <dbReference type="ChEBI" id="CHEBI:58805"/>
        <dbReference type="EC" id="2.7.7.65"/>
    </reaction>
</comment>
<keyword evidence="5" id="KW-0808">Transferase</keyword>
<dbReference type="InterPro" id="IPR029787">
    <property type="entry name" value="Nucleotide_cyclase"/>
</dbReference>
<keyword evidence="5" id="KW-0548">Nucleotidyltransferase</keyword>
<dbReference type="InterPro" id="IPR043128">
    <property type="entry name" value="Rev_trsase/Diguanyl_cyclase"/>
</dbReference>
<dbReference type="GO" id="GO:0052621">
    <property type="term" value="F:diguanylate cyclase activity"/>
    <property type="evidence" value="ECO:0007669"/>
    <property type="project" value="UniProtKB-EC"/>
</dbReference>
<dbReference type="SUPFAM" id="SSF55073">
    <property type="entry name" value="Nucleotide cyclase"/>
    <property type="match status" value="1"/>
</dbReference>
<keyword evidence="3" id="KW-0472">Membrane</keyword>
<organism evidence="5 6">
    <name type="scientific">Pelagibacterium nitratireducens</name>
    <dbReference type="NCBI Taxonomy" id="1046114"/>
    <lineage>
        <taxon>Bacteria</taxon>
        <taxon>Pseudomonadati</taxon>
        <taxon>Pseudomonadota</taxon>
        <taxon>Alphaproteobacteria</taxon>
        <taxon>Hyphomicrobiales</taxon>
        <taxon>Devosiaceae</taxon>
        <taxon>Pelagibacterium</taxon>
    </lineage>
</organism>
<gene>
    <name evidence="5" type="ORF">V6617_02985</name>
</gene>
<dbReference type="PANTHER" id="PTHR45138">
    <property type="entry name" value="REGULATORY COMPONENTS OF SENSORY TRANSDUCTION SYSTEM"/>
    <property type="match status" value="1"/>
</dbReference>
<proteinExistence type="predicted"/>
<sequence length="285" mass="30784">MEIALTERTMMYVDDILLVIGIGLHLLALGTVRSITGLLGKSSALRRHWMSLGAVITSFAIGYVALIVLWEGRALVANDLVALMLLLAGAFTMAVTRLSFITTSDVVRIAKLERDAIEDPLTGIYNRRYLESKLEEEVGRSTRLNTPLSAMMIDLDHFKHVNDTYGHEVGDQVLRHVCSLIVSSVRPGDSVVRYGGEEFVVLAPNCPAGDAFVLGERMREKIAGSRLSLPGGQDLTVTASIGVSSLTTDSSGAEMLRAADMALYRAKREGRNRLCIAPAGSPAPA</sequence>
<dbReference type="RefSeq" id="WP_338608996.1">
    <property type="nucleotide sequence ID" value="NZ_CP146275.1"/>
</dbReference>
<dbReference type="EMBL" id="CP146275">
    <property type="protein sequence ID" value="WWT33449.1"/>
    <property type="molecule type" value="Genomic_DNA"/>
</dbReference>
<reference evidence="5 6" key="1">
    <citation type="submission" date="2024-02" db="EMBL/GenBank/DDBJ databases">
        <title>Complete genome sequence of Pelagibacterium nitratireducens ZH15.</title>
        <authorList>
            <person name="Zhao L.H."/>
        </authorList>
    </citation>
    <scope>NUCLEOTIDE SEQUENCE [LARGE SCALE GENOMIC DNA]</scope>
    <source>
        <strain evidence="5 6">ZH15</strain>
    </source>
</reference>
<dbReference type="NCBIfam" id="TIGR00254">
    <property type="entry name" value="GGDEF"/>
    <property type="match status" value="1"/>
</dbReference>
<name>A0ABZ2I280_9HYPH</name>
<dbReference type="EC" id="2.7.7.65" evidence="1"/>
<evidence type="ECO:0000256" key="2">
    <source>
        <dbReference type="ARBA" id="ARBA00034247"/>
    </source>
</evidence>
<dbReference type="SMART" id="SM00267">
    <property type="entry name" value="GGDEF"/>
    <property type="match status" value="1"/>
</dbReference>
<feature type="domain" description="GGDEF" evidence="4">
    <location>
        <begin position="146"/>
        <end position="279"/>
    </location>
</feature>
<dbReference type="Pfam" id="PF00990">
    <property type="entry name" value="GGDEF"/>
    <property type="match status" value="1"/>
</dbReference>
<dbReference type="PANTHER" id="PTHR45138:SF9">
    <property type="entry name" value="DIGUANYLATE CYCLASE DGCM-RELATED"/>
    <property type="match status" value="1"/>
</dbReference>
<feature type="transmembrane region" description="Helical" evidence="3">
    <location>
        <begin position="48"/>
        <end position="70"/>
    </location>
</feature>
<feature type="transmembrane region" description="Helical" evidence="3">
    <location>
        <begin position="82"/>
        <end position="101"/>
    </location>
</feature>
<keyword evidence="6" id="KW-1185">Reference proteome</keyword>
<dbReference type="PROSITE" id="PS50887">
    <property type="entry name" value="GGDEF"/>
    <property type="match status" value="1"/>
</dbReference>
<dbReference type="Proteomes" id="UP001369958">
    <property type="component" value="Chromosome"/>
</dbReference>
<evidence type="ECO:0000313" key="5">
    <source>
        <dbReference type="EMBL" id="WWT33449.1"/>
    </source>
</evidence>
<feature type="transmembrane region" description="Helical" evidence="3">
    <location>
        <begin position="16"/>
        <end position="36"/>
    </location>
</feature>
<dbReference type="InterPro" id="IPR000160">
    <property type="entry name" value="GGDEF_dom"/>
</dbReference>
<evidence type="ECO:0000256" key="1">
    <source>
        <dbReference type="ARBA" id="ARBA00012528"/>
    </source>
</evidence>
<evidence type="ECO:0000259" key="4">
    <source>
        <dbReference type="PROSITE" id="PS50887"/>
    </source>
</evidence>
<keyword evidence="3" id="KW-1133">Transmembrane helix</keyword>
<dbReference type="InterPro" id="IPR050469">
    <property type="entry name" value="Diguanylate_Cyclase"/>
</dbReference>
<dbReference type="CDD" id="cd01949">
    <property type="entry name" value="GGDEF"/>
    <property type="match status" value="1"/>
</dbReference>
<protein>
    <recommendedName>
        <fullName evidence="1">diguanylate cyclase</fullName>
        <ecNumber evidence="1">2.7.7.65</ecNumber>
    </recommendedName>
</protein>
<dbReference type="Gene3D" id="3.30.70.270">
    <property type="match status" value="1"/>
</dbReference>
<keyword evidence="3" id="KW-0812">Transmembrane</keyword>
<evidence type="ECO:0000256" key="3">
    <source>
        <dbReference type="SAM" id="Phobius"/>
    </source>
</evidence>
<accession>A0ABZ2I280</accession>